<proteinExistence type="predicted"/>
<evidence type="ECO:0000313" key="1">
    <source>
        <dbReference type="EMBL" id="KAG5590492.1"/>
    </source>
</evidence>
<reference evidence="1 2" key="1">
    <citation type="submission" date="2020-09" db="EMBL/GenBank/DDBJ databases">
        <title>De no assembly of potato wild relative species, Solanum commersonii.</title>
        <authorList>
            <person name="Cho K."/>
        </authorList>
    </citation>
    <scope>NUCLEOTIDE SEQUENCE [LARGE SCALE GENOMIC DNA]</scope>
    <source>
        <strain evidence="1">LZ3.2</strain>
        <tissue evidence="1">Leaf</tissue>
    </source>
</reference>
<sequence length="70" mass="8003">MLAILATCAIKLNRKYLSALTSRMIPYSHTEVCLYFPIDFRFGLLKIKNVFLRLVMGMTAKGFHCCNTRG</sequence>
<dbReference type="Proteomes" id="UP000824120">
    <property type="component" value="Chromosome 8"/>
</dbReference>
<comment type="caution">
    <text evidence="1">The sequence shown here is derived from an EMBL/GenBank/DDBJ whole genome shotgun (WGS) entry which is preliminary data.</text>
</comment>
<protein>
    <submittedName>
        <fullName evidence="1">Uncharacterized protein</fullName>
    </submittedName>
</protein>
<keyword evidence="2" id="KW-1185">Reference proteome</keyword>
<gene>
    <name evidence="1" type="ORF">H5410_041006</name>
</gene>
<dbReference type="EMBL" id="JACXVP010000008">
    <property type="protein sequence ID" value="KAG5590492.1"/>
    <property type="molecule type" value="Genomic_DNA"/>
</dbReference>
<name>A0A9J5XT76_SOLCO</name>
<dbReference type="AlphaFoldDB" id="A0A9J5XT76"/>
<accession>A0A9J5XT76</accession>
<organism evidence="1 2">
    <name type="scientific">Solanum commersonii</name>
    <name type="common">Commerson's wild potato</name>
    <name type="synonym">Commerson's nightshade</name>
    <dbReference type="NCBI Taxonomy" id="4109"/>
    <lineage>
        <taxon>Eukaryota</taxon>
        <taxon>Viridiplantae</taxon>
        <taxon>Streptophyta</taxon>
        <taxon>Embryophyta</taxon>
        <taxon>Tracheophyta</taxon>
        <taxon>Spermatophyta</taxon>
        <taxon>Magnoliopsida</taxon>
        <taxon>eudicotyledons</taxon>
        <taxon>Gunneridae</taxon>
        <taxon>Pentapetalae</taxon>
        <taxon>asterids</taxon>
        <taxon>lamiids</taxon>
        <taxon>Solanales</taxon>
        <taxon>Solanaceae</taxon>
        <taxon>Solanoideae</taxon>
        <taxon>Solaneae</taxon>
        <taxon>Solanum</taxon>
    </lineage>
</organism>
<evidence type="ECO:0000313" key="2">
    <source>
        <dbReference type="Proteomes" id="UP000824120"/>
    </source>
</evidence>